<dbReference type="Pfam" id="PF12697">
    <property type="entry name" value="Abhydrolase_6"/>
    <property type="match status" value="1"/>
</dbReference>
<gene>
    <name evidence="2" type="ORF">GPA22_18270</name>
</gene>
<organism evidence="2 3">
    <name type="scientific">Aromatoleum toluvorans</name>
    <dbReference type="NCBI Taxonomy" id="92002"/>
    <lineage>
        <taxon>Bacteria</taxon>
        <taxon>Pseudomonadati</taxon>
        <taxon>Pseudomonadota</taxon>
        <taxon>Betaproteobacteria</taxon>
        <taxon>Rhodocyclales</taxon>
        <taxon>Rhodocyclaceae</taxon>
        <taxon>Aromatoleum</taxon>
    </lineage>
</organism>
<reference evidence="2 3" key="1">
    <citation type="submission" date="2019-12" db="EMBL/GenBank/DDBJ databases">
        <title>Comparative genomics gives insights into the taxonomy of the Azoarcus-Aromatoleum group and reveals separate origins of nif in the plant-associated Azoarcus and non-plant-associated Aromatoleum sub-groups.</title>
        <authorList>
            <person name="Lafos M."/>
            <person name="Maluk M."/>
            <person name="Batista M."/>
            <person name="Junghare M."/>
            <person name="Carmona M."/>
            <person name="Faoro H."/>
            <person name="Cruz L.M."/>
            <person name="Battistoni F."/>
            <person name="De Souza E."/>
            <person name="Pedrosa F."/>
            <person name="Chen W.-M."/>
            <person name="Poole P.S."/>
            <person name="Dixon R.A."/>
            <person name="James E.K."/>
        </authorList>
    </citation>
    <scope>NUCLEOTIDE SEQUENCE [LARGE SCALE GENOMIC DNA]</scope>
    <source>
        <strain evidence="2 3">Td21</strain>
    </source>
</reference>
<dbReference type="PANTHER" id="PTHR43798">
    <property type="entry name" value="MONOACYLGLYCEROL LIPASE"/>
    <property type="match status" value="1"/>
</dbReference>
<evidence type="ECO:0000259" key="1">
    <source>
        <dbReference type="Pfam" id="PF12697"/>
    </source>
</evidence>
<keyword evidence="2" id="KW-0378">Hydrolase</keyword>
<dbReference type="InterPro" id="IPR000073">
    <property type="entry name" value="AB_hydrolase_1"/>
</dbReference>
<dbReference type="SUPFAM" id="SSF53474">
    <property type="entry name" value="alpha/beta-Hydrolases"/>
    <property type="match status" value="1"/>
</dbReference>
<name>A0ABX1Q5M0_9RHOO</name>
<comment type="caution">
    <text evidence="2">The sequence shown here is derived from an EMBL/GenBank/DDBJ whole genome shotgun (WGS) entry which is preliminary data.</text>
</comment>
<feature type="domain" description="AB hydrolase-1" evidence="1">
    <location>
        <begin position="28"/>
        <end position="246"/>
    </location>
</feature>
<evidence type="ECO:0000313" key="2">
    <source>
        <dbReference type="EMBL" id="NMG45666.1"/>
    </source>
</evidence>
<protein>
    <submittedName>
        <fullName evidence="2">Alpha/beta fold hydrolase</fullName>
    </submittedName>
</protein>
<dbReference type="PANTHER" id="PTHR43798:SF33">
    <property type="entry name" value="HYDROLASE, PUTATIVE (AFU_ORTHOLOGUE AFUA_2G14860)-RELATED"/>
    <property type="match status" value="1"/>
</dbReference>
<keyword evidence="3" id="KW-1185">Reference proteome</keyword>
<evidence type="ECO:0000313" key="3">
    <source>
        <dbReference type="Proteomes" id="UP000623795"/>
    </source>
</evidence>
<proteinExistence type="predicted"/>
<dbReference type="RefSeq" id="WP_169257500.1">
    <property type="nucleotide sequence ID" value="NZ_WTVN01000034.1"/>
</dbReference>
<dbReference type="EMBL" id="WTVN01000034">
    <property type="protein sequence ID" value="NMG45666.1"/>
    <property type="molecule type" value="Genomic_DNA"/>
</dbReference>
<dbReference type="Gene3D" id="3.40.50.1820">
    <property type="entry name" value="alpha/beta hydrolase"/>
    <property type="match status" value="1"/>
</dbReference>
<dbReference type="InterPro" id="IPR050266">
    <property type="entry name" value="AB_hydrolase_sf"/>
</dbReference>
<accession>A0ABX1Q5M0</accession>
<dbReference type="InterPro" id="IPR029058">
    <property type="entry name" value="AB_hydrolase_fold"/>
</dbReference>
<dbReference type="Proteomes" id="UP000623795">
    <property type="component" value="Unassembled WGS sequence"/>
</dbReference>
<dbReference type="GO" id="GO:0016787">
    <property type="term" value="F:hydrolase activity"/>
    <property type="evidence" value="ECO:0007669"/>
    <property type="project" value="UniProtKB-KW"/>
</dbReference>
<sequence>MKQVHVGGKNLEYVRLPSAHPREGAPAIVFLHEGLGSVAMWRDFPQKIADATGCEAVVFSRAGYGRSDAAELPRTTRYMHDEGLAVLPALLDALQLDRPILLGHSDGGSIALICAGGTDTKLSGVILMAPHVLVEDISVKSIAQAKVAWQSTDLPARLGKYHADVDAAFRGWNDIWLHPDFRAWNIEEYVPRIACPVLAIQGEDDEYGTMDQIDRIAAQARDVDLVKLADCRHSPHKDQPAAVIEAVGEFVNRILD</sequence>